<dbReference type="EMBL" id="LRPU01000268">
    <property type="protein sequence ID" value="KXA01332.1"/>
    <property type="molecule type" value="Genomic_DNA"/>
</dbReference>
<proteinExistence type="predicted"/>
<dbReference type="PATRIC" id="fig|1502.174.peg.3450"/>
<name>A0A133MB98_CLOPF</name>
<evidence type="ECO:0000313" key="2">
    <source>
        <dbReference type="Proteomes" id="UP000070646"/>
    </source>
</evidence>
<dbReference type="RefSeq" id="WP_060797109.1">
    <property type="nucleotide sequence ID" value="NZ_KQ956371.1"/>
</dbReference>
<accession>A0A133MB98</accession>
<reference evidence="1 2" key="1">
    <citation type="submission" date="2016-01" db="EMBL/GenBank/DDBJ databases">
        <authorList>
            <person name="Oliw E.H."/>
        </authorList>
    </citation>
    <scope>NUCLEOTIDE SEQUENCE [LARGE SCALE GENOMIC DNA]</scope>
    <source>
        <strain evidence="1 2">MJR7757A</strain>
    </source>
</reference>
<protein>
    <submittedName>
        <fullName evidence="1">Uncharacterized protein</fullName>
    </submittedName>
</protein>
<organism evidence="1 2">
    <name type="scientific">Clostridium perfringens</name>
    <dbReference type="NCBI Taxonomy" id="1502"/>
    <lineage>
        <taxon>Bacteria</taxon>
        <taxon>Bacillati</taxon>
        <taxon>Bacillota</taxon>
        <taxon>Clostridia</taxon>
        <taxon>Eubacteriales</taxon>
        <taxon>Clostridiaceae</taxon>
        <taxon>Clostridium</taxon>
    </lineage>
</organism>
<evidence type="ECO:0000313" key="1">
    <source>
        <dbReference type="EMBL" id="KXA01332.1"/>
    </source>
</evidence>
<dbReference type="AlphaFoldDB" id="A0A133MB98"/>
<comment type="caution">
    <text evidence="1">The sequence shown here is derived from an EMBL/GenBank/DDBJ whole genome shotgun (WGS) entry which is preliminary data.</text>
</comment>
<gene>
    <name evidence="1" type="ORF">HMPREF3222_03411</name>
</gene>
<sequence length="119" mass="13978">MSNEKKKKNPNTFSFSLKKTDAKIIRDFIDKQSNFSETIRFLITKYVIENGVEDVSGKLNELLFSALENNIYNLGENKKIDYLDDNKENEFDKRRNLNDDEVQKESLDIEEVPSCYKIN</sequence>
<dbReference type="Proteomes" id="UP000070646">
    <property type="component" value="Unassembled WGS sequence"/>
</dbReference>